<keyword evidence="2" id="KW-0645">Protease</keyword>
<evidence type="ECO:0000256" key="2">
    <source>
        <dbReference type="ARBA" id="ARBA00022670"/>
    </source>
</evidence>
<accession>A0A1J7J7K5</accession>
<dbReference type="PANTHER" id="PTHR23402:SF1">
    <property type="entry name" value="PYROGLUTAMYL-PEPTIDASE I"/>
    <property type="match status" value="1"/>
</dbReference>
<keyword evidence="6" id="KW-1185">Reference proteome</keyword>
<dbReference type="GO" id="GO:0006508">
    <property type="term" value="P:proteolysis"/>
    <property type="evidence" value="ECO:0007669"/>
    <property type="project" value="UniProtKB-KW"/>
</dbReference>
<name>A0A1J7J7K5_9PEZI</name>
<dbReference type="InParanoid" id="A0A1J7J7K5"/>
<evidence type="ECO:0000256" key="1">
    <source>
        <dbReference type="ARBA" id="ARBA00006641"/>
    </source>
</evidence>
<keyword evidence="4" id="KW-0788">Thiol protease</keyword>
<proteinExistence type="inferred from homology"/>
<evidence type="ECO:0000256" key="4">
    <source>
        <dbReference type="ARBA" id="ARBA00022807"/>
    </source>
</evidence>
<dbReference type="InterPro" id="IPR016125">
    <property type="entry name" value="Peptidase_C15-like"/>
</dbReference>
<dbReference type="InterPro" id="IPR036440">
    <property type="entry name" value="Peptidase_C15-like_sf"/>
</dbReference>
<dbReference type="Gene3D" id="3.40.630.20">
    <property type="entry name" value="Peptidase C15, pyroglutamyl peptidase I-like"/>
    <property type="match status" value="1"/>
</dbReference>
<evidence type="ECO:0000313" key="5">
    <source>
        <dbReference type="EMBL" id="OIW35421.1"/>
    </source>
</evidence>
<reference evidence="5 6" key="1">
    <citation type="submission" date="2016-10" db="EMBL/GenBank/DDBJ databases">
        <title>Draft genome sequence of Coniochaeta ligniaria NRRL30616, a lignocellulolytic fungus for bioabatement of inhibitors in plant biomass hydrolysates.</title>
        <authorList>
            <consortium name="DOE Joint Genome Institute"/>
            <person name="Jimenez D.J."/>
            <person name="Hector R.E."/>
            <person name="Riley R."/>
            <person name="Sun H."/>
            <person name="Grigoriev I.V."/>
            <person name="Van Elsas J.D."/>
            <person name="Nichols N.N."/>
        </authorList>
    </citation>
    <scope>NUCLEOTIDE SEQUENCE [LARGE SCALE GENOMIC DNA]</scope>
    <source>
        <strain evidence="5 6">NRRL 30616</strain>
    </source>
</reference>
<protein>
    <submittedName>
        <fullName evidence="5">Putative pyroglutamyl peptidase type I</fullName>
    </submittedName>
</protein>
<gene>
    <name evidence="5" type="ORF">CONLIGDRAFT_57983</name>
</gene>
<dbReference type="OrthoDB" id="407146at2759"/>
<dbReference type="EMBL" id="KV875093">
    <property type="protein sequence ID" value="OIW35421.1"/>
    <property type="molecule type" value="Genomic_DNA"/>
</dbReference>
<dbReference type="Proteomes" id="UP000182658">
    <property type="component" value="Unassembled WGS sequence"/>
</dbReference>
<dbReference type="GO" id="GO:0008234">
    <property type="term" value="F:cysteine-type peptidase activity"/>
    <property type="evidence" value="ECO:0007669"/>
    <property type="project" value="UniProtKB-KW"/>
</dbReference>
<sequence>MGSTSDPEEFIVLVTGFGPFKENFPVNPSWAIASKLPEYLPPLRPKAAGTAAASELPPVRILVHPEPIRVNYQTVRATVPGLWDLEGKSGRPRIDLAVHIGMAGPRPMYQLECRGHRDGYAMKDVDGQFLGDQERHAAEGEDWIWHAMPKELETDLDVHDVLERWKKHSPDGLDLRISQDAGRYLCDFIYYSSLAHLVKAGEKRKVVFLHVPADLSERAIATGRELAVQLIRSLVESELSRKSAST</sequence>
<evidence type="ECO:0000313" key="6">
    <source>
        <dbReference type="Proteomes" id="UP000182658"/>
    </source>
</evidence>
<keyword evidence="3" id="KW-0378">Hydrolase</keyword>
<dbReference type="STRING" id="1408157.A0A1J7J7K5"/>
<comment type="similarity">
    <text evidence="1">Belongs to the peptidase C15 family.</text>
</comment>
<dbReference type="Pfam" id="PF01470">
    <property type="entry name" value="Peptidase_C15"/>
    <property type="match status" value="1"/>
</dbReference>
<organism evidence="5 6">
    <name type="scientific">Coniochaeta ligniaria NRRL 30616</name>
    <dbReference type="NCBI Taxonomy" id="1408157"/>
    <lineage>
        <taxon>Eukaryota</taxon>
        <taxon>Fungi</taxon>
        <taxon>Dikarya</taxon>
        <taxon>Ascomycota</taxon>
        <taxon>Pezizomycotina</taxon>
        <taxon>Sordariomycetes</taxon>
        <taxon>Sordariomycetidae</taxon>
        <taxon>Coniochaetales</taxon>
        <taxon>Coniochaetaceae</taxon>
        <taxon>Coniochaeta</taxon>
    </lineage>
</organism>
<evidence type="ECO:0000256" key="3">
    <source>
        <dbReference type="ARBA" id="ARBA00022801"/>
    </source>
</evidence>
<dbReference type="SUPFAM" id="SSF53182">
    <property type="entry name" value="Pyrrolidone carboxyl peptidase (pyroglutamate aminopeptidase)"/>
    <property type="match status" value="1"/>
</dbReference>
<dbReference type="AlphaFoldDB" id="A0A1J7J7K5"/>
<dbReference type="PANTHER" id="PTHR23402">
    <property type="entry name" value="PROTEASE FAMILY C15 PYROGLUTAMYL-PEPTIDASE I-RELATED"/>
    <property type="match status" value="1"/>
</dbReference>